<evidence type="ECO:0000313" key="3">
    <source>
        <dbReference type="EMBL" id="MCQ4079776.1"/>
    </source>
</evidence>
<dbReference type="Proteomes" id="UP001057702">
    <property type="component" value="Unassembled WGS sequence"/>
</dbReference>
<feature type="region of interest" description="Disordered" evidence="1">
    <location>
        <begin position="53"/>
        <end position="76"/>
    </location>
</feature>
<organism evidence="3 4">
    <name type="scientific">Streptomyces humicola</name>
    <dbReference type="NCBI Taxonomy" id="2953240"/>
    <lineage>
        <taxon>Bacteria</taxon>
        <taxon>Bacillati</taxon>
        <taxon>Actinomycetota</taxon>
        <taxon>Actinomycetes</taxon>
        <taxon>Kitasatosporales</taxon>
        <taxon>Streptomycetaceae</taxon>
        <taxon>Streptomyces</taxon>
    </lineage>
</organism>
<evidence type="ECO:0000256" key="1">
    <source>
        <dbReference type="SAM" id="MobiDB-lite"/>
    </source>
</evidence>
<evidence type="ECO:0000256" key="2">
    <source>
        <dbReference type="SAM" id="SignalP"/>
    </source>
</evidence>
<keyword evidence="2" id="KW-0732">Signal</keyword>
<accession>A0ABT1PQ32</accession>
<sequence>MQRHTFTQAAAAGVAALALVGGSAGVASASTAHSVKRELSVHVRKIAPKWNGAIPKGATKADARPAYTDPTGCGDP</sequence>
<name>A0ABT1PQ32_9ACTN</name>
<proteinExistence type="predicted"/>
<evidence type="ECO:0000313" key="4">
    <source>
        <dbReference type="Proteomes" id="UP001057702"/>
    </source>
</evidence>
<dbReference type="RefSeq" id="WP_255918641.1">
    <property type="nucleotide sequence ID" value="NZ_JANFNG010000002.1"/>
</dbReference>
<dbReference type="EMBL" id="JANFNG010000002">
    <property type="protein sequence ID" value="MCQ4079776.1"/>
    <property type="molecule type" value="Genomic_DNA"/>
</dbReference>
<keyword evidence="4" id="KW-1185">Reference proteome</keyword>
<protein>
    <submittedName>
        <fullName evidence="3">Uncharacterized protein</fullName>
    </submittedName>
</protein>
<feature type="chain" id="PRO_5045208603" evidence="2">
    <location>
        <begin position="30"/>
        <end position="76"/>
    </location>
</feature>
<comment type="caution">
    <text evidence="3">The sequence shown here is derived from an EMBL/GenBank/DDBJ whole genome shotgun (WGS) entry which is preliminary data.</text>
</comment>
<reference evidence="3" key="1">
    <citation type="submission" date="2022-06" db="EMBL/GenBank/DDBJ databases">
        <title>Draft genome sequence of Streptomyces sp. RB6PN25 isolated from peat swamp forest in Thailand.</title>
        <authorList>
            <person name="Duangmal K."/>
            <person name="Klaysubun C."/>
        </authorList>
    </citation>
    <scope>NUCLEOTIDE SEQUENCE</scope>
    <source>
        <strain evidence="3">RB6PN25</strain>
    </source>
</reference>
<feature type="signal peptide" evidence="2">
    <location>
        <begin position="1"/>
        <end position="29"/>
    </location>
</feature>
<gene>
    <name evidence="3" type="ORF">NGB36_04005</name>
</gene>